<dbReference type="InterPro" id="IPR010982">
    <property type="entry name" value="Lambda_DNA-bd_dom_sf"/>
</dbReference>
<gene>
    <name evidence="1" type="ORF">CEV31_4352</name>
</gene>
<dbReference type="SUPFAM" id="SSF47413">
    <property type="entry name" value="lambda repressor-like DNA-binding domains"/>
    <property type="match status" value="1"/>
</dbReference>
<proteinExistence type="predicted"/>
<evidence type="ECO:0000313" key="1">
    <source>
        <dbReference type="EMBL" id="OYR17625.1"/>
    </source>
</evidence>
<name>A0A256FRY3_9HYPH</name>
<dbReference type="GO" id="GO:0003677">
    <property type="term" value="F:DNA binding"/>
    <property type="evidence" value="ECO:0007669"/>
    <property type="project" value="InterPro"/>
</dbReference>
<keyword evidence="2" id="KW-1185">Reference proteome</keyword>
<evidence type="ECO:0000313" key="2">
    <source>
        <dbReference type="Proteomes" id="UP000215590"/>
    </source>
</evidence>
<comment type="caution">
    <text evidence="1">The sequence shown here is derived from an EMBL/GenBank/DDBJ whole genome shotgun (WGS) entry which is preliminary data.</text>
</comment>
<organism evidence="1 2">
    <name type="scientific">Brucella thiophenivorans</name>
    <dbReference type="NCBI Taxonomy" id="571255"/>
    <lineage>
        <taxon>Bacteria</taxon>
        <taxon>Pseudomonadati</taxon>
        <taxon>Pseudomonadota</taxon>
        <taxon>Alphaproteobacteria</taxon>
        <taxon>Hyphomicrobiales</taxon>
        <taxon>Brucellaceae</taxon>
        <taxon>Brucella/Ochrobactrum group</taxon>
        <taxon>Brucella</taxon>
    </lineage>
</organism>
<sequence>MAVDNELRVNIADRIIIQLNALGLSGSAIILRIKDLTPTKTFSQTTYYRTANAINNIQLETLGYFAEALEIPLADLFAGVNEAPQWARELNVEGWKNRVACRLQAEQKLLGFNDLEMSTQLDIVQQTYDLVSRGVSNFSIDNLAAIANGLHLRPSVFLFGCIPDEYSLENASPFYHSHKQYLVLSMLRRLQDHLATVEPI</sequence>
<protein>
    <submittedName>
        <fullName evidence="1">Uncharacterized protein</fullName>
    </submittedName>
</protein>
<dbReference type="AlphaFoldDB" id="A0A256FRY3"/>
<dbReference type="EMBL" id="NNRJ01000031">
    <property type="protein sequence ID" value="OYR17625.1"/>
    <property type="molecule type" value="Genomic_DNA"/>
</dbReference>
<dbReference type="Proteomes" id="UP000215590">
    <property type="component" value="Unassembled WGS sequence"/>
</dbReference>
<accession>A0A256FRY3</accession>
<reference evidence="1 2" key="1">
    <citation type="submission" date="2017-07" db="EMBL/GenBank/DDBJ databases">
        <title>Phylogenetic study on the rhizospheric bacterium Ochrobactrum sp. A44.</title>
        <authorList>
            <person name="Krzyzanowska D.M."/>
            <person name="Ossowicki A."/>
            <person name="Rajewska M."/>
            <person name="Maciag T."/>
            <person name="Kaczynski Z."/>
            <person name="Czerwicka M."/>
            <person name="Jafra S."/>
        </authorList>
    </citation>
    <scope>NUCLEOTIDE SEQUENCE [LARGE SCALE GENOMIC DNA]</scope>
    <source>
        <strain evidence="1 2">DSM 7216</strain>
    </source>
</reference>